<keyword evidence="4" id="KW-1185">Reference proteome</keyword>
<evidence type="ECO:0000256" key="1">
    <source>
        <dbReference type="ARBA" id="ARBA00022849"/>
    </source>
</evidence>
<evidence type="ECO:0000313" key="4">
    <source>
        <dbReference type="Proteomes" id="UP000036923"/>
    </source>
</evidence>
<dbReference type="GO" id="GO:0046685">
    <property type="term" value="P:response to arsenic-containing substance"/>
    <property type="evidence" value="ECO:0007669"/>
    <property type="project" value="UniProtKB-KW"/>
</dbReference>
<dbReference type="EMBL" id="LGTC01000001">
    <property type="protein sequence ID" value="KNY29301.1"/>
    <property type="molecule type" value="Genomic_DNA"/>
</dbReference>
<dbReference type="eggNOG" id="COG0394">
    <property type="taxonomic scope" value="Bacteria"/>
</dbReference>
<protein>
    <submittedName>
        <fullName evidence="3">Protein tyrosine phosphatase</fullName>
    </submittedName>
</protein>
<sequence length="134" mass="15099" precursor="true">MKLKIAFVCTGNSCRSQMAEGWARHLGSDVLEVYSAGTHPTDRVNEHAVEVMKEAGVDLSSHYPKTLEDIPFEIDILIKMGCGVVCPFVPNKYEEDWGLEDPVGKPIDEFRKIRDIIKSKTIELMEKVRNGSYV</sequence>
<comment type="caution">
    <text evidence="3">The sequence shown here is derived from an EMBL/GenBank/DDBJ whole genome shotgun (WGS) entry which is preliminary data.</text>
</comment>
<dbReference type="OrthoDB" id="9784339at2"/>
<reference evidence="4" key="1">
    <citation type="submission" date="2015-07" db="EMBL/GenBank/DDBJ databases">
        <title>Near-Complete Genome Sequence of the Cellulolytic Bacterium Bacteroides (Pseudobacteroides) cellulosolvens ATCC 35603.</title>
        <authorList>
            <person name="Dassa B."/>
            <person name="Utturkar S.M."/>
            <person name="Klingeman D.M."/>
            <person name="Hurt R.A."/>
            <person name="Keller M."/>
            <person name="Xu J."/>
            <person name="Reddy Y.H.K."/>
            <person name="Borovok I."/>
            <person name="Grinberg I.R."/>
            <person name="Lamed R."/>
            <person name="Zhivin O."/>
            <person name="Bayer E.A."/>
            <person name="Brown S.D."/>
        </authorList>
    </citation>
    <scope>NUCLEOTIDE SEQUENCE [LARGE SCALE GENOMIC DNA]</scope>
    <source>
        <strain evidence="4">DSM 2933</strain>
    </source>
</reference>
<dbReference type="SMART" id="SM00226">
    <property type="entry name" value="LMWPc"/>
    <property type="match status" value="1"/>
</dbReference>
<dbReference type="Proteomes" id="UP000036923">
    <property type="component" value="Unassembled WGS sequence"/>
</dbReference>
<evidence type="ECO:0000259" key="2">
    <source>
        <dbReference type="SMART" id="SM00226"/>
    </source>
</evidence>
<dbReference type="InterPro" id="IPR036196">
    <property type="entry name" value="Ptyr_pPase_sf"/>
</dbReference>
<evidence type="ECO:0000313" key="3">
    <source>
        <dbReference type="EMBL" id="KNY29301.1"/>
    </source>
</evidence>
<feature type="domain" description="Phosphotyrosine protein phosphatase I" evidence="2">
    <location>
        <begin position="3"/>
        <end position="127"/>
    </location>
</feature>
<accession>A0A0L6JTY3</accession>
<dbReference type="PATRIC" id="fig|398512.5.peg.4793"/>
<keyword evidence="1" id="KW-0059">Arsenical resistance</keyword>
<dbReference type="Pfam" id="PF01451">
    <property type="entry name" value="LMWPc"/>
    <property type="match status" value="1"/>
</dbReference>
<dbReference type="Gene3D" id="3.40.50.2300">
    <property type="match status" value="1"/>
</dbReference>
<dbReference type="RefSeq" id="WP_036935775.1">
    <property type="nucleotide sequence ID" value="NZ_JQKC01000001.1"/>
</dbReference>
<dbReference type="PANTHER" id="PTHR43428">
    <property type="entry name" value="ARSENATE REDUCTASE"/>
    <property type="match status" value="1"/>
</dbReference>
<dbReference type="InterPro" id="IPR023485">
    <property type="entry name" value="Ptyr_pPase"/>
</dbReference>
<dbReference type="STRING" id="398512.Bccel_4575"/>
<proteinExistence type="predicted"/>
<gene>
    <name evidence="3" type="ORF">Bccel_4575</name>
</gene>
<dbReference type="CDD" id="cd16345">
    <property type="entry name" value="LMWP_ArsC"/>
    <property type="match status" value="1"/>
</dbReference>
<dbReference type="AlphaFoldDB" id="A0A0L6JTY3"/>
<dbReference type="SUPFAM" id="SSF52788">
    <property type="entry name" value="Phosphotyrosine protein phosphatases I"/>
    <property type="match status" value="1"/>
</dbReference>
<dbReference type="PANTHER" id="PTHR43428:SF1">
    <property type="entry name" value="ARSENATE REDUCTASE"/>
    <property type="match status" value="1"/>
</dbReference>
<organism evidence="3 4">
    <name type="scientific">Pseudobacteroides cellulosolvens ATCC 35603 = DSM 2933</name>
    <dbReference type="NCBI Taxonomy" id="398512"/>
    <lineage>
        <taxon>Bacteria</taxon>
        <taxon>Bacillati</taxon>
        <taxon>Bacillota</taxon>
        <taxon>Clostridia</taxon>
        <taxon>Eubacteriales</taxon>
        <taxon>Oscillospiraceae</taxon>
        <taxon>Pseudobacteroides</taxon>
    </lineage>
</organism>
<name>A0A0L6JTY3_9FIRM</name>